<evidence type="ECO:0000313" key="3">
    <source>
        <dbReference type="Proteomes" id="UP000327118"/>
    </source>
</evidence>
<accession>A0A5N6ZAS6</accession>
<dbReference type="Proteomes" id="UP000327118">
    <property type="component" value="Unassembled WGS sequence"/>
</dbReference>
<feature type="domain" description="3-beta hydroxysteroid dehydrogenase/isomerase" evidence="1">
    <location>
        <begin position="7"/>
        <end position="269"/>
    </location>
</feature>
<sequence length="360" mass="39416">MENLKVLISGGTGFVGSAIVRALAEKHPMCAITIIDLKPPGPVHTVPKDIKFIQVDITIQDEVFSALQQVKPDVIIHTAGIVPALSERFGRRLEGHVWRINVEGTQHLVQAAKQTGVKSFIYTSSCGVVIDHMDVPYHNIDERWPTPPSSLIYGESKAAAEAIVLKESSDIMATCALRPSVLCGPGDNQLVPAIHACIAKGETPFIVGDGQNLWDVTYVSNVADAHVLAVENLTSSKTAAGEVFFIQNNEPITFRDFCLAVWAHFGHTPLFEIHIPQALGYVVGLICEFLTWVLGTTTTLSRGSIRDACSVRYASGEKAKRILGYEPQIGIERGIRLSCEEYARRMGIELPMQKAYKKNE</sequence>
<organism evidence="2 3">
    <name type="scientific">Aspergillus coremiiformis</name>
    <dbReference type="NCBI Taxonomy" id="138285"/>
    <lineage>
        <taxon>Eukaryota</taxon>
        <taxon>Fungi</taxon>
        <taxon>Dikarya</taxon>
        <taxon>Ascomycota</taxon>
        <taxon>Pezizomycotina</taxon>
        <taxon>Eurotiomycetes</taxon>
        <taxon>Eurotiomycetidae</taxon>
        <taxon>Eurotiales</taxon>
        <taxon>Aspergillaceae</taxon>
        <taxon>Aspergillus</taxon>
        <taxon>Aspergillus subgen. Circumdati</taxon>
    </lineage>
</organism>
<dbReference type="EMBL" id="ML739083">
    <property type="protein sequence ID" value="KAE8353976.1"/>
    <property type="molecule type" value="Genomic_DNA"/>
</dbReference>
<dbReference type="GO" id="GO:0016616">
    <property type="term" value="F:oxidoreductase activity, acting on the CH-OH group of donors, NAD or NADP as acceptor"/>
    <property type="evidence" value="ECO:0007669"/>
    <property type="project" value="InterPro"/>
</dbReference>
<evidence type="ECO:0000313" key="2">
    <source>
        <dbReference type="EMBL" id="KAE8353976.1"/>
    </source>
</evidence>
<gene>
    <name evidence="2" type="ORF">BDV28DRAFT_96475</name>
</gene>
<dbReference type="OrthoDB" id="10058185at2759"/>
<proteinExistence type="predicted"/>
<keyword evidence="3" id="KW-1185">Reference proteome</keyword>
<dbReference type="InterPro" id="IPR002225">
    <property type="entry name" value="3Beta_OHSteriod_DH/Estase"/>
</dbReference>
<dbReference type="AlphaFoldDB" id="A0A5N6ZAS6"/>
<dbReference type="PANTHER" id="PTHR43000">
    <property type="entry name" value="DTDP-D-GLUCOSE 4,6-DEHYDRATASE-RELATED"/>
    <property type="match status" value="1"/>
</dbReference>
<protein>
    <submittedName>
        <fullName evidence="2">NAD(P)-binding protein</fullName>
    </submittedName>
</protein>
<name>A0A5N6ZAS6_9EURO</name>
<dbReference type="SUPFAM" id="SSF51735">
    <property type="entry name" value="NAD(P)-binding Rossmann-fold domains"/>
    <property type="match status" value="1"/>
</dbReference>
<dbReference type="GO" id="GO:0006694">
    <property type="term" value="P:steroid biosynthetic process"/>
    <property type="evidence" value="ECO:0007669"/>
    <property type="project" value="InterPro"/>
</dbReference>
<dbReference type="Gene3D" id="3.40.50.720">
    <property type="entry name" value="NAD(P)-binding Rossmann-like Domain"/>
    <property type="match status" value="1"/>
</dbReference>
<dbReference type="InterPro" id="IPR036291">
    <property type="entry name" value="NAD(P)-bd_dom_sf"/>
</dbReference>
<dbReference type="Pfam" id="PF01073">
    <property type="entry name" value="3Beta_HSD"/>
    <property type="match status" value="1"/>
</dbReference>
<reference evidence="3" key="1">
    <citation type="submission" date="2019-04" db="EMBL/GenBank/DDBJ databases">
        <title>Friends and foes A comparative genomics studyof 23 Aspergillus species from section Flavi.</title>
        <authorList>
            <consortium name="DOE Joint Genome Institute"/>
            <person name="Kjaerbolling I."/>
            <person name="Vesth T."/>
            <person name="Frisvad J.C."/>
            <person name="Nybo J.L."/>
            <person name="Theobald S."/>
            <person name="Kildgaard S."/>
            <person name="Isbrandt T."/>
            <person name="Kuo A."/>
            <person name="Sato A."/>
            <person name="Lyhne E.K."/>
            <person name="Kogle M.E."/>
            <person name="Wiebenga A."/>
            <person name="Kun R.S."/>
            <person name="Lubbers R.J."/>
            <person name="Makela M.R."/>
            <person name="Barry K."/>
            <person name="Chovatia M."/>
            <person name="Clum A."/>
            <person name="Daum C."/>
            <person name="Haridas S."/>
            <person name="He G."/>
            <person name="LaButti K."/>
            <person name="Lipzen A."/>
            <person name="Mondo S."/>
            <person name="Riley R."/>
            <person name="Salamov A."/>
            <person name="Simmons B.A."/>
            <person name="Magnuson J.K."/>
            <person name="Henrissat B."/>
            <person name="Mortensen U.H."/>
            <person name="Larsen T.O."/>
            <person name="Devries R.P."/>
            <person name="Grigoriev I.V."/>
            <person name="Machida M."/>
            <person name="Baker S.E."/>
            <person name="Andersen M.R."/>
        </authorList>
    </citation>
    <scope>NUCLEOTIDE SEQUENCE [LARGE SCALE GENOMIC DNA]</scope>
    <source>
        <strain evidence="3">CBS 553.77</strain>
    </source>
</reference>
<evidence type="ECO:0000259" key="1">
    <source>
        <dbReference type="Pfam" id="PF01073"/>
    </source>
</evidence>